<sequence>MLQRVVDLAGAGAFRLLVSGLYPIEDIMDAFEDLAKLHALGKMVLATHPVTRTRSLRAREIFERMP</sequence>
<protein>
    <submittedName>
        <fullName evidence="1">Zinc-binding dehydrogenase</fullName>
    </submittedName>
</protein>
<gene>
    <name evidence="1" type="ORF">MRBLWS13_003476</name>
</gene>
<proteinExistence type="predicted"/>
<name>A0AAU6SFU7_9MICO</name>
<dbReference type="EMBL" id="CP151632">
    <property type="protein sequence ID" value="WZO35767.1"/>
    <property type="molecule type" value="Genomic_DNA"/>
</dbReference>
<organism evidence="1">
    <name type="scientific">Microbacterium sp. LWS13-1.2</name>
    <dbReference type="NCBI Taxonomy" id="3135264"/>
    <lineage>
        <taxon>Bacteria</taxon>
        <taxon>Bacillati</taxon>
        <taxon>Actinomycetota</taxon>
        <taxon>Actinomycetes</taxon>
        <taxon>Micrococcales</taxon>
        <taxon>Microbacteriaceae</taxon>
        <taxon>Microbacterium</taxon>
    </lineage>
</organism>
<dbReference type="AlphaFoldDB" id="A0AAU6SFU7"/>
<reference evidence="1" key="1">
    <citation type="submission" date="2024-04" db="EMBL/GenBank/DDBJ databases">
        <authorList>
            <person name="Roder T."/>
            <person name="Oberhansli S."/>
            <person name="Kreuzer M."/>
        </authorList>
    </citation>
    <scope>NUCLEOTIDE SEQUENCE</scope>
    <source>
        <strain evidence="1">LWS13-1.2</strain>
    </source>
</reference>
<dbReference type="Pfam" id="PF13602">
    <property type="entry name" value="ADH_zinc_N_2"/>
    <property type="match status" value="1"/>
</dbReference>
<accession>A0AAU6SFU7</accession>
<evidence type="ECO:0000313" key="1">
    <source>
        <dbReference type="EMBL" id="WZO35767.1"/>
    </source>
</evidence>
<dbReference type="Gene3D" id="3.40.50.720">
    <property type="entry name" value="NAD(P)-binding Rossmann-like Domain"/>
    <property type="match status" value="1"/>
</dbReference>
<dbReference type="Gene3D" id="3.90.180.10">
    <property type="entry name" value="Medium-chain alcohol dehydrogenases, catalytic domain"/>
    <property type="match status" value="1"/>
</dbReference>